<dbReference type="EMBL" id="LAZR01034684">
    <property type="protein sequence ID" value="KKL44641.1"/>
    <property type="molecule type" value="Genomic_DNA"/>
</dbReference>
<name>A0A0F9CT98_9ZZZZ</name>
<feature type="non-terminal residue" evidence="1">
    <location>
        <position position="1"/>
    </location>
</feature>
<reference evidence="1" key="1">
    <citation type="journal article" date="2015" name="Nature">
        <title>Complex archaea that bridge the gap between prokaryotes and eukaryotes.</title>
        <authorList>
            <person name="Spang A."/>
            <person name="Saw J.H."/>
            <person name="Jorgensen S.L."/>
            <person name="Zaremba-Niedzwiedzka K."/>
            <person name="Martijn J."/>
            <person name="Lind A.E."/>
            <person name="van Eijk R."/>
            <person name="Schleper C."/>
            <person name="Guy L."/>
            <person name="Ettema T.J."/>
        </authorList>
    </citation>
    <scope>NUCLEOTIDE SEQUENCE</scope>
</reference>
<protein>
    <submittedName>
        <fullName evidence="1">Uncharacterized protein</fullName>
    </submittedName>
</protein>
<dbReference type="AlphaFoldDB" id="A0A0F9CT98"/>
<accession>A0A0F9CT98</accession>
<evidence type="ECO:0000313" key="1">
    <source>
        <dbReference type="EMBL" id="KKL44641.1"/>
    </source>
</evidence>
<gene>
    <name evidence="1" type="ORF">LCGC14_2363670</name>
</gene>
<proteinExistence type="predicted"/>
<organism evidence="1">
    <name type="scientific">marine sediment metagenome</name>
    <dbReference type="NCBI Taxonomy" id="412755"/>
    <lineage>
        <taxon>unclassified sequences</taxon>
        <taxon>metagenomes</taxon>
        <taxon>ecological metagenomes</taxon>
    </lineage>
</organism>
<sequence length="327" mass="36966">CSTLSETKEEAAALWNRRTESEELLRLRAKVETQQDCFTQTTMALNQEISKLEAMAGIYRTTAKNISDHTGIDLASMAVAKGNLDCTKCNDTDLKAEIARLKDEIEDLTAQHDRDWLVHKQQTDCYELQTEEVSKLKTRCNELFVDKLSLEETCKLVIKSKEQPVAMYGIAIYLDRIKDRLNASGVDTADLGIVRNEIVRHLADILRLGEEGKQSRDEVKHLKFENERLEAVVKAGEIEEEANDESWAQDYETEIAGLKTSNTEKDEELIKHKEVTSRVRELLNSVNAKNENDLGAALWNGNLIRSKLGKCLEPVEVGVEEANDEEV</sequence>
<comment type="caution">
    <text evidence="1">The sequence shown here is derived from an EMBL/GenBank/DDBJ whole genome shotgun (WGS) entry which is preliminary data.</text>
</comment>